<evidence type="ECO:0000313" key="2">
    <source>
        <dbReference type="Proteomes" id="UP000792457"/>
    </source>
</evidence>
<dbReference type="EMBL" id="KZ309083">
    <property type="protein sequence ID" value="KAG8236805.1"/>
    <property type="molecule type" value="Genomic_DNA"/>
</dbReference>
<comment type="caution">
    <text evidence="1">The sequence shown here is derived from an EMBL/GenBank/DDBJ whole genome shotgun (WGS) entry which is preliminary data.</text>
</comment>
<proteinExistence type="predicted"/>
<sequence>MPKARSDRSVFPPLAVNFVRSSLDDYVTGAPLDIPDPEELLIVTGNHVTRRVPSCGPASTWMSTGGSGRPAVGGLKSSPLFKLFKPNPFPFQLHLAPHRNRTTKTSKEELESVPKLIDTATYPLWEFEIRILFEAKRLMSMIDGTSTLEQCSMDEKKKREWITKDANAKIIILRK</sequence>
<keyword evidence="2" id="KW-1185">Reference proteome</keyword>
<dbReference type="Proteomes" id="UP000792457">
    <property type="component" value="Unassembled WGS sequence"/>
</dbReference>
<dbReference type="AlphaFoldDB" id="A0A8K0KND7"/>
<accession>A0A8K0KND7</accession>
<dbReference type="OrthoDB" id="6779775at2759"/>
<evidence type="ECO:0000313" key="1">
    <source>
        <dbReference type="EMBL" id="KAG8236805.1"/>
    </source>
</evidence>
<name>A0A8K0KND7_LADFU</name>
<protein>
    <submittedName>
        <fullName evidence="1">Uncharacterized protein</fullName>
    </submittedName>
</protein>
<gene>
    <name evidence="1" type="ORF">J437_LFUL014071</name>
</gene>
<reference evidence="1" key="1">
    <citation type="submission" date="2013-04" db="EMBL/GenBank/DDBJ databases">
        <authorList>
            <person name="Qu J."/>
            <person name="Murali S.C."/>
            <person name="Bandaranaike D."/>
            <person name="Bellair M."/>
            <person name="Blankenburg K."/>
            <person name="Chao H."/>
            <person name="Dinh H."/>
            <person name="Doddapaneni H."/>
            <person name="Downs B."/>
            <person name="Dugan-Rocha S."/>
            <person name="Elkadiri S."/>
            <person name="Gnanaolivu R.D."/>
            <person name="Hernandez B."/>
            <person name="Javaid M."/>
            <person name="Jayaseelan J.C."/>
            <person name="Lee S."/>
            <person name="Li M."/>
            <person name="Ming W."/>
            <person name="Munidasa M."/>
            <person name="Muniz J."/>
            <person name="Nguyen L."/>
            <person name="Ongeri F."/>
            <person name="Osuji N."/>
            <person name="Pu L.-L."/>
            <person name="Puazo M."/>
            <person name="Qu C."/>
            <person name="Quiroz J."/>
            <person name="Raj R."/>
            <person name="Weissenberger G."/>
            <person name="Xin Y."/>
            <person name="Zou X."/>
            <person name="Han Y."/>
            <person name="Richards S."/>
            <person name="Worley K."/>
            <person name="Muzny D."/>
            <person name="Gibbs R."/>
        </authorList>
    </citation>
    <scope>NUCLEOTIDE SEQUENCE</scope>
    <source>
        <strain evidence="1">Sampled in the wild</strain>
    </source>
</reference>
<reference evidence="1" key="2">
    <citation type="submission" date="2017-10" db="EMBL/GenBank/DDBJ databases">
        <title>Ladona fulva Genome sequencing and assembly.</title>
        <authorList>
            <person name="Murali S."/>
            <person name="Richards S."/>
            <person name="Bandaranaike D."/>
            <person name="Bellair M."/>
            <person name="Blankenburg K."/>
            <person name="Chao H."/>
            <person name="Dinh H."/>
            <person name="Doddapaneni H."/>
            <person name="Dugan-Rocha S."/>
            <person name="Elkadiri S."/>
            <person name="Gnanaolivu R."/>
            <person name="Hernandez B."/>
            <person name="Skinner E."/>
            <person name="Javaid M."/>
            <person name="Lee S."/>
            <person name="Li M."/>
            <person name="Ming W."/>
            <person name="Munidasa M."/>
            <person name="Muniz J."/>
            <person name="Nguyen L."/>
            <person name="Hughes D."/>
            <person name="Osuji N."/>
            <person name="Pu L.-L."/>
            <person name="Puazo M."/>
            <person name="Qu C."/>
            <person name="Quiroz J."/>
            <person name="Raj R."/>
            <person name="Weissenberger G."/>
            <person name="Xin Y."/>
            <person name="Zou X."/>
            <person name="Han Y."/>
            <person name="Worley K."/>
            <person name="Muzny D."/>
            <person name="Gibbs R."/>
        </authorList>
    </citation>
    <scope>NUCLEOTIDE SEQUENCE</scope>
    <source>
        <strain evidence="1">Sampled in the wild</strain>
    </source>
</reference>
<organism evidence="1 2">
    <name type="scientific">Ladona fulva</name>
    <name type="common">Scarce chaser dragonfly</name>
    <name type="synonym">Libellula fulva</name>
    <dbReference type="NCBI Taxonomy" id="123851"/>
    <lineage>
        <taxon>Eukaryota</taxon>
        <taxon>Metazoa</taxon>
        <taxon>Ecdysozoa</taxon>
        <taxon>Arthropoda</taxon>
        <taxon>Hexapoda</taxon>
        <taxon>Insecta</taxon>
        <taxon>Pterygota</taxon>
        <taxon>Palaeoptera</taxon>
        <taxon>Odonata</taxon>
        <taxon>Epiprocta</taxon>
        <taxon>Anisoptera</taxon>
        <taxon>Libelluloidea</taxon>
        <taxon>Libellulidae</taxon>
        <taxon>Ladona</taxon>
    </lineage>
</organism>